<proteinExistence type="predicted"/>
<comment type="caution">
    <text evidence="1">The sequence shown here is derived from an EMBL/GenBank/DDBJ whole genome shotgun (WGS) entry which is preliminary data.</text>
</comment>
<gene>
    <name evidence="1" type="ORF">DERF_015064</name>
</gene>
<keyword evidence="2" id="KW-1185">Reference proteome</keyword>
<organism evidence="1 2">
    <name type="scientific">Dermatophagoides farinae</name>
    <name type="common">American house dust mite</name>
    <dbReference type="NCBI Taxonomy" id="6954"/>
    <lineage>
        <taxon>Eukaryota</taxon>
        <taxon>Metazoa</taxon>
        <taxon>Ecdysozoa</taxon>
        <taxon>Arthropoda</taxon>
        <taxon>Chelicerata</taxon>
        <taxon>Arachnida</taxon>
        <taxon>Acari</taxon>
        <taxon>Acariformes</taxon>
        <taxon>Sarcoptiformes</taxon>
        <taxon>Astigmata</taxon>
        <taxon>Psoroptidia</taxon>
        <taxon>Analgoidea</taxon>
        <taxon>Pyroglyphidae</taxon>
        <taxon>Dermatophagoidinae</taxon>
        <taxon>Dermatophagoides</taxon>
    </lineage>
</organism>
<dbReference type="AlphaFoldDB" id="A0A922HKT5"/>
<protein>
    <submittedName>
        <fullName evidence="1">Uncharacterized protein</fullName>
    </submittedName>
</protein>
<evidence type="ECO:0000313" key="1">
    <source>
        <dbReference type="EMBL" id="KAH9494374.1"/>
    </source>
</evidence>
<evidence type="ECO:0000313" key="2">
    <source>
        <dbReference type="Proteomes" id="UP000790347"/>
    </source>
</evidence>
<name>A0A922HKT5_DERFA</name>
<reference evidence="1" key="1">
    <citation type="submission" date="2013-05" db="EMBL/GenBank/DDBJ databases">
        <authorList>
            <person name="Yim A.K.Y."/>
            <person name="Chan T.F."/>
            <person name="Ji K.M."/>
            <person name="Liu X.Y."/>
            <person name="Zhou J.W."/>
            <person name="Li R.Q."/>
            <person name="Yang K.Y."/>
            <person name="Li J."/>
            <person name="Li M."/>
            <person name="Law P.T.W."/>
            <person name="Wu Y.L."/>
            <person name="Cai Z.L."/>
            <person name="Qin H."/>
            <person name="Bao Y."/>
            <person name="Leung R.K.K."/>
            <person name="Ng P.K.S."/>
            <person name="Zou J."/>
            <person name="Zhong X.J."/>
            <person name="Ran P.X."/>
            <person name="Zhong N.S."/>
            <person name="Liu Z.G."/>
            <person name="Tsui S.K.W."/>
        </authorList>
    </citation>
    <scope>NUCLEOTIDE SEQUENCE</scope>
    <source>
        <strain evidence="1">Derf</strain>
        <tissue evidence="1">Whole organism</tissue>
    </source>
</reference>
<dbReference type="Proteomes" id="UP000790347">
    <property type="component" value="Unassembled WGS sequence"/>
</dbReference>
<accession>A0A922HKT5</accession>
<sequence>MNKQIEKTVLRRIVIQYHKDGLSIRNIAEKIKTSRPGPSERTLRRLGRQIEITLATASKELASHMDVSANTVRKYIPMLEYGARIICHCYLKKQKQTPAMGK</sequence>
<dbReference type="EMBL" id="ASGP02000008">
    <property type="protein sequence ID" value="KAH9494374.1"/>
    <property type="molecule type" value="Genomic_DNA"/>
</dbReference>
<reference evidence="1" key="2">
    <citation type="journal article" date="2022" name="Res Sq">
        <title>Comparative Genomics Reveals Insights into the Divergent Evolution of Astigmatic Mites and Household Pest Adaptations.</title>
        <authorList>
            <person name="Xiong Q."/>
            <person name="Wan A.T.-Y."/>
            <person name="Liu X.-Y."/>
            <person name="Fung C.S.-H."/>
            <person name="Xiao X."/>
            <person name="Malainual N."/>
            <person name="Hou J."/>
            <person name="Wang L."/>
            <person name="Wang M."/>
            <person name="Yang K."/>
            <person name="Cui Y."/>
            <person name="Leung E."/>
            <person name="Nong W."/>
            <person name="Shin S.-K."/>
            <person name="Au S."/>
            <person name="Jeong K.Y."/>
            <person name="Chew F.T."/>
            <person name="Hui J."/>
            <person name="Leung T.F."/>
            <person name="Tungtrongchitr A."/>
            <person name="Zhong N."/>
            <person name="Liu Z."/>
            <person name="Tsui S."/>
        </authorList>
    </citation>
    <scope>NUCLEOTIDE SEQUENCE</scope>
    <source>
        <strain evidence="1">Derf</strain>
        <tissue evidence="1">Whole organism</tissue>
    </source>
</reference>